<sequence>MGVAPRSAFADAVLLLVVGELVTKVLRHVAHTPAAEVGTTVKGGEPVIVGAHGDPRLPDLTADAW</sequence>
<gene>
    <name evidence="1" type="ORF">FEF34_08825</name>
</gene>
<reference evidence="1 2" key="1">
    <citation type="submission" date="2019-05" db="EMBL/GenBank/DDBJ databases">
        <title>Streptomyces marianii sp. nov., a novel marine actinomycete from southern coast of India.</title>
        <authorList>
            <person name="Iniyan A.M."/>
            <person name="Wink J."/>
            <person name="Ramprasad E."/>
            <person name="Ramana C.V."/>
            <person name="Bunk B."/>
            <person name="Sproer C."/>
            <person name="Joseph F.-J.R.S."/>
            <person name="Vincent S.G.P."/>
        </authorList>
    </citation>
    <scope>NUCLEOTIDE SEQUENCE [LARGE SCALE GENOMIC DNA]</scope>
    <source>
        <strain evidence="1 2">ICN19</strain>
    </source>
</reference>
<dbReference type="RefSeq" id="WP_138052649.1">
    <property type="nucleotide sequence ID" value="NZ_VAWE01000001.1"/>
</dbReference>
<keyword evidence="2" id="KW-1185">Reference proteome</keyword>
<protein>
    <submittedName>
        <fullName evidence="1">Uncharacterized protein</fullName>
    </submittedName>
</protein>
<evidence type="ECO:0000313" key="1">
    <source>
        <dbReference type="EMBL" id="TLQ43225.1"/>
    </source>
</evidence>
<accession>A0A5R9E2F0</accession>
<proteinExistence type="predicted"/>
<name>A0A5R9E2F0_9ACTN</name>
<comment type="caution">
    <text evidence="1">The sequence shown here is derived from an EMBL/GenBank/DDBJ whole genome shotgun (WGS) entry which is preliminary data.</text>
</comment>
<dbReference type="AlphaFoldDB" id="A0A5R9E2F0"/>
<organism evidence="1 2">
    <name type="scientific">Streptomyces marianii</name>
    <dbReference type="NCBI Taxonomy" id="1817406"/>
    <lineage>
        <taxon>Bacteria</taxon>
        <taxon>Bacillati</taxon>
        <taxon>Actinomycetota</taxon>
        <taxon>Actinomycetes</taxon>
        <taxon>Kitasatosporales</taxon>
        <taxon>Streptomycetaceae</taxon>
        <taxon>Streptomyces</taxon>
    </lineage>
</organism>
<dbReference type="Proteomes" id="UP000305921">
    <property type="component" value="Unassembled WGS sequence"/>
</dbReference>
<dbReference type="OrthoDB" id="4225986at2"/>
<evidence type="ECO:0000313" key="2">
    <source>
        <dbReference type="Proteomes" id="UP000305921"/>
    </source>
</evidence>
<dbReference type="EMBL" id="VAWE01000001">
    <property type="protein sequence ID" value="TLQ43225.1"/>
    <property type="molecule type" value="Genomic_DNA"/>
</dbReference>